<name>A0A412PF74_9FIRM</name>
<reference evidence="2 3" key="1">
    <citation type="submission" date="2018-08" db="EMBL/GenBank/DDBJ databases">
        <title>A genome reference for cultivated species of the human gut microbiota.</title>
        <authorList>
            <person name="Zou Y."/>
            <person name="Xue W."/>
            <person name="Luo G."/>
        </authorList>
    </citation>
    <scope>NUCLEOTIDE SEQUENCE [LARGE SCALE GENOMIC DNA]</scope>
    <source>
        <strain evidence="2 3">AF18-46</strain>
    </source>
</reference>
<evidence type="ECO:0000313" key="3">
    <source>
        <dbReference type="Proteomes" id="UP000284731"/>
    </source>
</evidence>
<dbReference type="RefSeq" id="WP_118764787.1">
    <property type="nucleotide sequence ID" value="NZ_CABJCF010000002.1"/>
</dbReference>
<evidence type="ECO:0000259" key="1">
    <source>
        <dbReference type="Pfam" id="PF00149"/>
    </source>
</evidence>
<comment type="caution">
    <text evidence="2">The sequence shown here is derived from an EMBL/GenBank/DDBJ whole genome shotgun (WGS) entry which is preliminary data.</text>
</comment>
<dbReference type="GO" id="GO:0005737">
    <property type="term" value="C:cytoplasm"/>
    <property type="evidence" value="ECO:0007669"/>
    <property type="project" value="TreeGrafter"/>
</dbReference>
<dbReference type="GO" id="GO:0016791">
    <property type="term" value="F:phosphatase activity"/>
    <property type="evidence" value="ECO:0007669"/>
    <property type="project" value="TreeGrafter"/>
</dbReference>
<dbReference type="GO" id="GO:0008803">
    <property type="term" value="F:bis(5'-nucleosyl)-tetraphosphatase (symmetrical) activity"/>
    <property type="evidence" value="ECO:0007669"/>
    <property type="project" value="TreeGrafter"/>
</dbReference>
<gene>
    <name evidence="2" type="ORF">DWX20_05560</name>
</gene>
<dbReference type="AlphaFoldDB" id="A0A412PF74"/>
<accession>A0A412PF74</accession>
<evidence type="ECO:0000313" key="2">
    <source>
        <dbReference type="EMBL" id="RGT56273.1"/>
    </source>
</evidence>
<proteinExistence type="predicted"/>
<dbReference type="InterPro" id="IPR004843">
    <property type="entry name" value="Calcineurin-like_PHP"/>
</dbReference>
<dbReference type="Gene3D" id="3.60.21.10">
    <property type="match status" value="1"/>
</dbReference>
<protein>
    <submittedName>
        <fullName evidence="2">Serine/threonine protein phosphatase</fullName>
    </submittedName>
</protein>
<dbReference type="EMBL" id="QRWX01000002">
    <property type="protein sequence ID" value="RGT56273.1"/>
    <property type="molecule type" value="Genomic_DNA"/>
</dbReference>
<dbReference type="GO" id="GO:0110154">
    <property type="term" value="P:RNA decapping"/>
    <property type="evidence" value="ECO:0007669"/>
    <property type="project" value="TreeGrafter"/>
</dbReference>
<dbReference type="Proteomes" id="UP000284731">
    <property type="component" value="Unassembled WGS sequence"/>
</dbReference>
<organism evidence="2 3">
    <name type="scientific">Solobacterium moorei</name>
    <dbReference type="NCBI Taxonomy" id="102148"/>
    <lineage>
        <taxon>Bacteria</taxon>
        <taxon>Bacillati</taxon>
        <taxon>Bacillota</taxon>
        <taxon>Erysipelotrichia</taxon>
        <taxon>Erysipelotrichales</taxon>
        <taxon>Erysipelotrichaceae</taxon>
        <taxon>Solobacterium</taxon>
    </lineage>
</organism>
<dbReference type="SUPFAM" id="SSF56300">
    <property type="entry name" value="Metallo-dependent phosphatases"/>
    <property type="match status" value="1"/>
</dbReference>
<dbReference type="InterPro" id="IPR029052">
    <property type="entry name" value="Metallo-depent_PP-like"/>
</dbReference>
<dbReference type="PANTHER" id="PTHR42850">
    <property type="entry name" value="METALLOPHOSPHOESTERASE"/>
    <property type="match status" value="1"/>
</dbReference>
<feature type="domain" description="Calcineurin-like phosphoesterase" evidence="1">
    <location>
        <begin position="1"/>
        <end position="203"/>
    </location>
</feature>
<dbReference type="Pfam" id="PF00149">
    <property type="entry name" value="Metallophos"/>
    <property type="match status" value="1"/>
</dbReference>
<dbReference type="PANTHER" id="PTHR42850:SF11">
    <property type="entry name" value="BIS(5'-NUCLEOSYL)-TETRAPHOSPHATASE [SYMMETRICAL]"/>
    <property type="match status" value="1"/>
</dbReference>
<dbReference type="InterPro" id="IPR050126">
    <property type="entry name" value="Ap4A_hydrolase"/>
</dbReference>
<sequence length="241" mass="28175">MSIYVMSDIHGCYDEFMQMLDLISFSDYDELWIVGDVCDRGPKSMELLQKIISSKNMHLIMGNHDVWLLKYAQYMIDCKRDFRAQRADDDYLRWTLRNGGLITSDQFMDLDYHECYDIKLYLENCPYYKELTVHGKKFLFIHAGLSEEYMKPTTIVASVPHHILVWEKIGLDANPFNDTTMIVGHTPTFRYGDEYRGKIAIGKNKQIYHIDCGCVFGKSLGCLRLDDLKEFYVPSLQPDRT</sequence>